<evidence type="ECO:0000256" key="11">
    <source>
        <dbReference type="ARBA" id="ARBA00023170"/>
    </source>
</evidence>
<evidence type="ECO:0000259" key="19">
    <source>
        <dbReference type="SMART" id="SM00602"/>
    </source>
</evidence>
<gene>
    <name evidence="20" type="ORF">FN846DRAFT_910817</name>
</gene>
<dbReference type="FunCoup" id="A0A5J5EMA1">
    <property type="interactions" value="183"/>
</dbReference>
<dbReference type="Proteomes" id="UP000326924">
    <property type="component" value="Unassembled WGS sequence"/>
</dbReference>
<keyword evidence="5 17" id="KW-0812">Transmembrane</keyword>
<proteinExistence type="predicted"/>
<evidence type="ECO:0000256" key="7">
    <source>
        <dbReference type="ARBA" id="ARBA00022927"/>
    </source>
</evidence>
<dbReference type="InterPro" id="IPR031778">
    <property type="entry name" value="Sortilin_N"/>
</dbReference>
<feature type="transmembrane region" description="Helical" evidence="17">
    <location>
        <begin position="1349"/>
        <end position="1373"/>
    </location>
</feature>
<evidence type="ECO:0000256" key="2">
    <source>
        <dbReference type="ARBA" id="ARBA00004488"/>
    </source>
</evidence>
<dbReference type="InterPro" id="IPR006581">
    <property type="entry name" value="VPS10"/>
</dbReference>
<feature type="transmembrane region" description="Helical" evidence="17">
    <location>
        <begin position="1394"/>
        <end position="1423"/>
    </location>
</feature>
<keyword evidence="11" id="KW-0675">Receptor</keyword>
<dbReference type="EMBL" id="VXIS01000217">
    <property type="protein sequence ID" value="KAA8896294.1"/>
    <property type="molecule type" value="Genomic_DNA"/>
</dbReference>
<evidence type="ECO:0000256" key="10">
    <source>
        <dbReference type="ARBA" id="ARBA00023136"/>
    </source>
</evidence>
<dbReference type="InterPro" id="IPR031777">
    <property type="entry name" value="Sortilin_C"/>
</dbReference>
<dbReference type="PANTHER" id="PTHR12106">
    <property type="entry name" value="SORTILIN RELATED"/>
    <property type="match status" value="1"/>
</dbReference>
<keyword evidence="4" id="KW-0813">Transport</keyword>
<dbReference type="CDD" id="cd15482">
    <property type="entry name" value="Sialidase_non-viral"/>
    <property type="match status" value="2"/>
</dbReference>
<sequence>MRLLSLWSLATLLPVAFAGKPEVHKEKFDYLPAALFYFEDSPVILAFDSQGSNVYRSDNDGKNWNKISDVEGKAFDIMEHPYNDDRAIIFGEGKTHWVTKDKGKSWKKFDVPLPISFRQSPIAFSAADPNYALYASRECDPGDIYGFSCRDKTYYTKDWFDSEVKPLKEDTHSCLFARGNPLFKEAKVSTVLCIVDGDDKYPEHRKLMMSDNFFEDSIEPKLDGYNHVRGLAGLASVKKFLVAAIRSAGTDEMALYVSDNATTWDRAEFPQDHGGLKEDAYTILESTPYSIQVDVLTTSGMGPAMGELFSSNSNGTYFTRDLDHTNRIHKGLVDFEQIQGIEGIMLANIIKNADEIKQSRHAKKQLQSKISFDDGKMGTWKALKTTDDKELHLHSVTELINGGRVFSSAAPGIVAGVGNTGDYLKAYEDGDLYISDDAGLKWKKSRESAHKYEFGGAGSIIVAVFDEGYTNKISYSKDHGENWNDLDLEVEIRARLLTTTPDSTTLKFLLVGTTKDKKTLMINLDFSGVFDRECKLDKDDDSKSDYEKWYARLDDDKKPDCLMGRKQFYWRRKKDKDCNASKDFKEPEVETEVCECQAQDFECDFNFIRDSDGKCVLAPGVKLPIPPNECKNPKDEYKGPSGYRKIPGNSCKGGETKDEPITRKCEDAISAPSTGKIVATPHGFYAKRPVSYYYPDNAESGEVKNQDETIFMLTDRQEVWMSHDGGKKWSHVLKDIKVLALYPNPYVFDHVYFITSSKDIHYTRDRGRSFSKMEALAAPNRKGMPFLEFHPREPGWLIWHGEKDCASSTNCHTTAYYTTSGGEEWHVLKPYSGSCRWVRGKAKDTPKQLAFCEHEPKEGDPGQKFFELVSSSDFFVNEEKHFDRIVGFATMQEFLVVAGVKDDQSLQASASIDGHTFADAHFPHGFNVPHQTAYTVLDSVTHSVFLHVTVNDLPGLEYGSLLKSNSNGTNYVLSLDAVNRNEDGYVDFEKMQSLEGIAVANRVINWEAAAKGERKKLRSMITHNDGSWWKYIKPPSKDSEGKPYKCSGDLEQCSLNLHHYTERTDPRHTFSSGSAIGLMMGVGNVGDHLTGYKDGDTFLTTDGGLTWTEVRKGPHLWEYGDQGSIIIIVDRVNPTDTVHYTLDEGKSWQDFKFGEKMRVVDITTVSMDNSRRFLLWGLRDNSGEKFYTVNLDFTGITDQECKLDESKGEEDSPDDDFYLWKPQGDGHCLFGHEALYHRKIPEHRCFIGKKLERLHGEPKNCECVAEDFECDFNYERQSDNTCKLIEGYAPPNHEEVCKSPGVFEYFKPTGYRRIPSSTCAGGRELDKSESLPCPGQENREKWKKKHSGLSGFGLFMVIVLSFAAAGAVGYYVWTRIFNGQFGAIRLGEDNGGNFVQYPIIVISAIIAVAMAIPSILSAIGSWVGSKFTRTRRYTTRSSFARGDYSIVNNDEGELLGSDDDDEV</sequence>
<keyword evidence="6" id="KW-0677">Repeat</keyword>
<comment type="subcellular location">
    <subcellularLocation>
        <location evidence="1">Golgi apparatus</location>
        <location evidence="1">trans-Golgi network membrane</location>
        <topology evidence="1">Multi-pass membrane protein</topology>
    </subcellularLocation>
    <subcellularLocation>
        <location evidence="2">Prevacuolar compartment membrane</location>
        <topology evidence="2">Multi-pass membrane protein</topology>
    </subcellularLocation>
</comment>
<dbReference type="OrthoDB" id="443634at2759"/>
<comment type="function">
    <text evidence="13">Functions as a sorting receptor in the Golgi compartment required for the intracellular sorting and delivery of soluble vacuolar proteins, like carboxypeptidase Y (CPY) and proteinase A. Executes multiple rounds of sorting by cycling between the late Golgi and a prevacuolar endosome-like compartment.</text>
</comment>
<dbReference type="FunFam" id="3.30.60.270:FF:000005">
    <property type="entry name" value="Sortilin"/>
    <property type="match status" value="2"/>
</dbReference>
<feature type="domain" description="VPS10" evidence="19">
    <location>
        <begin position="708"/>
        <end position="1338"/>
    </location>
</feature>
<dbReference type="GO" id="GO:0006896">
    <property type="term" value="P:Golgi to vacuole transport"/>
    <property type="evidence" value="ECO:0007669"/>
    <property type="project" value="TreeGrafter"/>
</dbReference>
<dbReference type="GO" id="GO:0016020">
    <property type="term" value="C:membrane"/>
    <property type="evidence" value="ECO:0007669"/>
    <property type="project" value="InterPro"/>
</dbReference>
<dbReference type="GO" id="GO:0006623">
    <property type="term" value="P:protein targeting to vacuole"/>
    <property type="evidence" value="ECO:0007669"/>
    <property type="project" value="TreeGrafter"/>
</dbReference>
<dbReference type="InParanoid" id="A0A5J5EMA1"/>
<evidence type="ECO:0000256" key="16">
    <source>
        <dbReference type="ARBA" id="ARBA00031902"/>
    </source>
</evidence>
<evidence type="ECO:0000256" key="5">
    <source>
        <dbReference type="ARBA" id="ARBA00022692"/>
    </source>
</evidence>
<keyword evidence="7" id="KW-0653">Protein transport</keyword>
<dbReference type="Gene3D" id="2.130.10.10">
    <property type="entry name" value="YVTN repeat-like/Quinoprotein amine dehydrogenase"/>
    <property type="match status" value="2"/>
</dbReference>
<dbReference type="Gene3D" id="2.10.70.80">
    <property type="match status" value="2"/>
</dbReference>
<evidence type="ECO:0000256" key="13">
    <source>
        <dbReference type="ARBA" id="ARBA00025569"/>
    </source>
</evidence>
<dbReference type="InterPro" id="IPR050310">
    <property type="entry name" value="VPS10-sortilin"/>
</dbReference>
<dbReference type="GO" id="GO:0005794">
    <property type="term" value="C:Golgi apparatus"/>
    <property type="evidence" value="ECO:0007669"/>
    <property type="project" value="UniProtKB-SubCell"/>
</dbReference>
<evidence type="ECO:0000256" key="3">
    <source>
        <dbReference type="ARBA" id="ARBA00015369"/>
    </source>
</evidence>
<evidence type="ECO:0000256" key="15">
    <source>
        <dbReference type="ARBA" id="ARBA00031354"/>
    </source>
</evidence>
<evidence type="ECO:0000256" key="17">
    <source>
        <dbReference type="SAM" id="Phobius"/>
    </source>
</evidence>
<name>A0A5J5EMA1_9PEZI</name>
<evidence type="ECO:0000256" key="14">
    <source>
        <dbReference type="ARBA" id="ARBA00031250"/>
    </source>
</evidence>
<evidence type="ECO:0000256" key="4">
    <source>
        <dbReference type="ARBA" id="ARBA00022448"/>
    </source>
</evidence>
<feature type="signal peptide" evidence="18">
    <location>
        <begin position="1"/>
        <end position="18"/>
    </location>
</feature>
<evidence type="ECO:0000313" key="21">
    <source>
        <dbReference type="Proteomes" id="UP000326924"/>
    </source>
</evidence>
<dbReference type="PANTHER" id="PTHR12106:SF27">
    <property type="entry name" value="SORTILIN-RELATED RECEPTOR"/>
    <property type="match status" value="1"/>
</dbReference>
<keyword evidence="8 17" id="KW-1133">Transmembrane helix</keyword>
<dbReference type="Pfam" id="PF15902">
    <property type="entry name" value="Sortilin-Vps10"/>
    <property type="match status" value="2"/>
</dbReference>
<keyword evidence="18" id="KW-0732">Signal</keyword>
<evidence type="ECO:0000256" key="12">
    <source>
        <dbReference type="ARBA" id="ARBA00023180"/>
    </source>
</evidence>
<keyword evidence="12" id="KW-0325">Glycoprotein</keyword>
<protein>
    <recommendedName>
        <fullName evidence="3">Vacuolar protein sorting/targeting protein 10</fullName>
    </recommendedName>
    <alternativeName>
        <fullName evidence="15">Carboxypeptidase Y receptor</fullName>
    </alternativeName>
    <alternativeName>
        <fullName evidence="14 16">Sortilin VPS10</fullName>
    </alternativeName>
</protein>
<evidence type="ECO:0000256" key="8">
    <source>
        <dbReference type="ARBA" id="ARBA00022989"/>
    </source>
</evidence>
<evidence type="ECO:0000256" key="6">
    <source>
        <dbReference type="ARBA" id="ARBA00022737"/>
    </source>
</evidence>
<evidence type="ECO:0000256" key="1">
    <source>
        <dbReference type="ARBA" id="ARBA00004166"/>
    </source>
</evidence>
<dbReference type="Pfam" id="PF15901">
    <property type="entry name" value="Sortilin_C"/>
    <property type="match status" value="2"/>
</dbReference>
<evidence type="ECO:0000256" key="9">
    <source>
        <dbReference type="ARBA" id="ARBA00023034"/>
    </source>
</evidence>
<dbReference type="GO" id="GO:0005829">
    <property type="term" value="C:cytosol"/>
    <property type="evidence" value="ECO:0007669"/>
    <property type="project" value="GOC"/>
</dbReference>
<reference evidence="20 21" key="1">
    <citation type="submission" date="2019-09" db="EMBL/GenBank/DDBJ databases">
        <title>Draft genome of the ectomycorrhizal ascomycete Sphaerosporella brunnea.</title>
        <authorList>
            <consortium name="DOE Joint Genome Institute"/>
            <person name="Benucci G.M."/>
            <person name="Marozzi G."/>
            <person name="Antonielli L."/>
            <person name="Sanchez S."/>
            <person name="Marco P."/>
            <person name="Wang X."/>
            <person name="Falini L.B."/>
            <person name="Barry K."/>
            <person name="Haridas S."/>
            <person name="Lipzen A."/>
            <person name="Labutti K."/>
            <person name="Grigoriev I.V."/>
            <person name="Murat C."/>
            <person name="Martin F."/>
            <person name="Albertini E."/>
            <person name="Donnini D."/>
            <person name="Bonito G."/>
        </authorList>
    </citation>
    <scope>NUCLEOTIDE SEQUENCE [LARGE SCALE GENOMIC DNA]</scope>
    <source>
        <strain evidence="20 21">Sb_GMNB300</strain>
    </source>
</reference>
<dbReference type="SMART" id="SM00602">
    <property type="entry name" value="VPS10"/>
    <property type="match status" value="2"/>
</dbReference>
<dbReference type="Gene3D" id="3.30.60.270">
    <property type="match status" value="2"/>
</dbReference>
<accession>A0A5J5EMA1</accession>
<organism evidence="20 21">
    <name type="scientific">Sphaerosporella brunnea</name>
    <dbReference type="NCBI Taxonomy" id="1250544"/>
    <lineage>
        <taxon>Eukaryota</taxon>
        <taxon>Fungi</taxon>
        <taxon>Dikarya</taxon>
        <taxon>Ascomycota</taxon>
        <taxon>Pezizomycotina</taxon>
        <taxon>Pezizomycetes</taxon>
        <taxon>Pezizales</taxon>
        <taxon>Pyronemataceae</taxon>
        <taxon>Sphaerosporella</taxon>
    </lineage>
</organism>
<dbReference type="SUPFAM" id="SSF110296">
    <property type="entry name" value="Oligoxyloglucan reducing end-specific cellobiohydrolase"/>
    <property type="match status" value="2"/>
</dbReference>
<feature type="chain" id="PRO_5023944319" description="Vacuolar protein sorting/targeting protein 10" evidence="18">
    <location>
        <begin position="19"/>
        <end position="1463"/>
    </location>
</feature>
<evidence type="ECO:0000256" key="18">
    <source>
        <dbReference type="SAM" id="SignalP"/>
    </source>
</evidence>
<keyword evidence="21" id="KW-1185">Reference proteome</keyword>
<evidence type="ECO:0000313" key="20">
    <source>
        <dbReference type="EMBL" id="KAA8896294.1"/>
    </source>
</evidence>
<keyword evidence="10 17" id="KW-0472">Membrane</keyword>
<dbReference type="GO" id="GO:0006895">
    <property type="term" value="P:Golgi to endosome transport"/>
    <property type="evidence" value="ECO:0007669"/>
    <property type="project" value="TreeGrafter"/>
</dbReference>
<keyword evidence="9" id="KW-0333">Golgi apparatus</keyword>
<comment type="caution">
    <text evidence="20">The sequence shown here is derived from an EMBL/GenBank/DDBJ whole genome shotgun (WGS) entry which is preliminary data.</text>
</comment>
<dbReference type="InterPro" id="IPR015943">
    <property type="entry name" value="WD40/YVTN_repeat-like_dom_sf"/>
</dbReference>
<feature type="domain" description="VPS10" evidence="19">
    <location>
        <begin position="43"/>
        <end position="670"/>
    </location>
</feature>